<name>A0A5R9DSW9_9LACT</name>
<dbReference type="RefSeq" id="WP_138405218.1">
    <property type="nucleotide sequence ID" value="NZ_CP144682.1"/>
</dbReference>
<dbReference type="Proteomes" id="UP000306420">
    <property type="component" value="Unassembled WGS sequence"/>
</dbReference>
<reference evidence="1 4" key="2">
    <citation type="submission" date="2020-07" db="EMBL/GenBank/DDBJ databases">
        <title>Facklamia lactis sp. nov., isolated from raw milk.</title>
        <authorList>
            <person name="Doll E.V."/>
            <person name="Huptas C."/>
            <person name="Staib L."/>
            <person name="Wenning M."/>
            <person name="Scherer S."/>
        </authorList>
    </citation>
    <scope>NUCLEOTIDE SEQUENCE [LARGE SCALE GENOMIC DNA]</scope>
    <source>
        <strain evidence="1 4">DSM 104272</strain>
    </source>
</reference>
<organism evidence="2 3">
    <name type="scientific">Ruoffia tabacinasalis</name>
    <dbReference type="NCBI Taxonomy" id="87458"/>
    <lineage>
        <taxon>Bacteria</taxon>
        <taxon>Bacillati</taxon>
        <taxon>Bacillota</taxon>
        <taxon>Bacilli</taxon>
        <taxon>Lactobacillales</taxon>
        <taxon>Aerococcaceae</taxon>
        <taxon>Ruoffia</taxon>
    </lineage>
</organism>
<evidence type="ECO:0000313" key="1">
    <source>
        <dbReference type="EMBL" id="MBG9977771.1"/>
    </source>
</evidence>
<dbReference type="Pfam" id="PF11148">
    <property type="entry name" value="DUF2922"/>
    <property type="match status" value="1"/>
</dbReference>
<gene>
    <name evidence="2" type="ORF">FEZ33_09850</name>
    <name evidence="1" type="ORF">HYQ42_03130</name>
</gene>
<dbReference type="EMBL" id="JACCEL010000005">
    <property type="protein sequence ID" value="MBG9977771.1"/>
    <property type="molecule type" value="Genomic_DNA"/>
</dbReference>
<evidence type="ECO:0000313" key="4">
    <source>
        <dbReference type="Proteomes" id="UP000823401"/>
    </source>
</evidence>
<evidence type="ECO:0000313" key="3">
    <source>
        <dbReference type="Proteomes" id="UP000306420"/>
    </source>
</evidence>
<protein>
    <submittedName>
        <fullName evidence="2">DUF2922 domain-containing protein</fullName>
    </submittedName>
</protein>
<dbReference type="EMBL" id="VBSP01000043">
    <property type="protein sequence ID" value="TLQ39937.1"/>
    <property type="molecule type" value="Genomic_DNA"/>
</dbReference>
<dbReference type="Proteomes" id="UP000823401">
    <property type="component" value="Unassembled WGS sequence"/>
</dbReference>
<evidence type="ECO:0000313" key="2">
    <source>
        <dbReference type="EMBL" id="TLQ39937.1"/>
    </source>
</evidence>
<keyword evidence="4" id="KW-1185">Reference proteome</keyword>
<proteinExistence type="predicted"/>
<comment type="caution">
    <text evidence="2">The sequence shown here is derived from an EMBL/GenBank/DDBJ whole genome shotgun (WGS) entry which is preliminary data.</text>
</comment>
<sequence>MEETNNLELLFKDEAGSNKKVTLRNPKLGLTAQEAQAALDAIAGAEIFVNENGDAYAQAVGARYVRRTVEDIYAA</sequence>
<dbReference type="OrthoDB" id="2454247at2"/>
<dbReference type="AlphaFoldDB" id="A0A5R9DSW9"/>
<dbReference type="InterPro" id="IPR021321">
    <property type="entry name" value="DUF2922"/>
</dbReference>
<accession>A0A5R9DSW9</accession>
<reference evidence="2 3" key="1">
    <citation type="submission" date="2019-05" db="EMBL/GenBank/DDBJ databases">
        <title>The metagenome of a microbial culture collection derived from dairy environment covers the genomic content of the human microbiome.</title>
        <authorList>
            <person name="Roder T."/>
            <person name="Wuthrich D."/>
            <person name="Sattari Z."/>
            <person name="Von Ah U."/>
            <person name="Bar C."/>
            <person name="Ronchi F."/>
            <person name="Macpherson A.J."/>
            <person name="Ganal-Vonarburg S.C."/>
            <person name="Bruggmann R."/>
            <person name="Vergeres G."/>
        </authorList>
    </citation>
    <scope>NUCLEOTIDE SEQUENCE [LARGE SCALE GENOMIC DNA]</scope>
    <source>
        <strain evidence="2 3">FAM 24227</strain>
    </source>
</reference>